<dbReference type="PANTHER" id="PTHR47424:SF6">
    <property type="entry name" value="PROLINE UTILIZATION TRANS-ACTIVATOR"/>
    <property type="match status" value="1"/>
</dbReference>
<sequence>MQRTPESILTGSTTRNIRSALLAGKNTAERVLVSAKEQDCKGPAKVSQHPFLKAPLHCYVSVADAEIDDSHDTNTPDGSALQSLQSPLDLQPEPSTESAENETSPAISIDPWFDSLNVFRSPVLIGEAADAAFATRFRQVITDPLAPEPIHLIRLNYASNESMMSLAHVNTPWPGPSRAKFLLEAAMKYIGRSYHIVETQAITESWKQNTHDASSEAIVLRCRTWALFAIGELYISKSTGVHGFPGMAYFAQASKALGYLDERPEVETVELYLLLSFYSMALNRRYSAYVFAGTAVRVAIVIGLHLNIPESQLPDPLVRRHRKSLFWTAYIIDRLYAANLNHPPAIQDDDIGVDLPCEPSTSSSTDSHGDSDYYVADIRLAGLLTSIIRSVYSVRTQAEGTCANLSSRVQGCLKDLQSWFEILPRPLQIGDKSLNEPHDHKVVSLHLRFYQCVILATRPLLLHALRIQIASSRPGSSPATSSIPAEATALSKACIRCAHQSTRLLTRAWIDGTFVTFDCFFTQHLFSSLTILAISSLLDGIGSRLDRDVYEEASHLLDQLKMAGNVVAQEYSRHVEVMESTMLSNLKAHTQSQSDGAANSCDDTLTQEIDQNLADGVVPAAGVPWPEPSLQELLSQPVIDVHFLEAAVRGEHSQGIHWPDVYVDRCKVNVGYFSQAAKCDFHRQKAAHCTQPKLTSTTECRPVLRLMPLGGSVTHGVGSSDQNGYRKKLSELLHGCGYNVCMVGSRRSGTHFNNEHEGWRGYRIDQIEARAKLSAAKLLPHVFTVNAGSNDCLQGYKLTEARYRLVHLLDTLWVASPGSTIILSGLLVNQNEVVQQRVEDFNIEAERLARQLTLKGRKIVFVDLQRNDGPAMEDLVADGTHPNDTGYEKIARKWLGGFRVAVKRGFLPPASKSQIS</sequence>
<evidence type="ECO:0000256" key="4">
    <source>
        <dbReference type="SAM" id="MobiDB-lite"/>
    </source>
</evidence>
<dbReference type="Proteomes" id="UP001239795">
    <property type="component" value="Unassembled WGS sequence"/>
</dbReference>
<dbReference type="Pfam" id="PF04082">
    <property type="entry name" value="Fungal_trans"/>
    <property type="match status" value="1"/>
</dbReference>
<keyword evidence="3" id="KW-0539">Nucleus</keyword>
<dbReference type="InterPro" id="IPR013830">
    <property type="entry name" value="SGNH_hydro"/>
</dbReference>
<dbReference type="EMBL" id="MLGG01000046">
    <property type="protein sequence ID" value="KAK1451420.1"/>
    <property type="molecule type" value="Genomic_DNA"/>
</dbReference>
<dbReference type="InterPro" id="IPR051127">
    <property type="entry name" value="Fungal_SecMet_Regulators"/>
</dbReference>
<dbReference type="GO" id="GO:0008270">
    <property type="term" value="F:zinc ion binding"/>
    <property type="evidence" value="ECO:0007669"/>
    <property type="project" value="InterPro"/>
</dbReference>
<name>A0AAI9XKL4_9PEZI</name>
<dbReference type="CDD" id="cd01833">
    <property type="entry name" value="XynB_like"/>
    <property type="match status" value="1"/>
</dbReference>
<dbReference type="InterPro" id="IPR007219">
    <property type="entry name" value="XnlR_reg_dom"/>
</dbReference>
<reference evidence="6 7" key="1">
    <citation type="submission" date="2016-10" db="EMBL/GenBank/DDBJ databases">
        <title>The genome sequence of Colletotrichum fioriniae PJ7.</title>
        <authorList>
            <person name="Baroncelli R."/>
        </authorList>
    </citation>
    <scope>NUCLEOTIDE SEQUENCE [LARGE SCALE GENOMIC DNA]</scope>
    <source>
        <strain evidence="6">Col 31</strain>
    </source>
</reference>
<gene>
    <name evidence="6" type="ORF">CMEL01_05994</name>
</gene>
<dbReference type="SMART" id="SM00906">
    <property type="entry name" value="Fungal_trans"/>
    <property type="match status" value="1"/>
</dbReference>
<feature type="domain" description="Xylanolytic transcriptional activator regulatory" evidence="5">
    <location>
        <begin position="288"/>
        <end position="362"/>
    </location>
</feature>
<dbReference type="AlphaFoldDB" id="A0AAI9XKL4"/>
<organism evidence="6 7">
    <name type="scientific">Colletotrichum melonis</name>
    <dbReference type="NCBI Taxonomy" id="1209925"/>
    <lineage>
        <taxon>Eukaryota</taxon>
        <taxon>Fungi</taxon>
        <taxon>Dikarya</taxon>
        <taxon>Ascomycota</taxon>
        <taxon>Pezizomycotina</taxon>
        <taxon>Sordariomycetes</taxon>
        <taxon>Hypocreomycetidae</taxon>
        <taxon>Glomerellales</taxon>
        <taxon>Glomerellaceae</taxon>
        <taxon>Colletotrichum</taxon>
        <taxon>Colletotrichum acutatum species complex</taxon>
    </lineage>
</organism>
<dbReference type="SUPFAM" id="SSF52266">
    <property type="entry name" value="SGNH hydrolase"/>
    <property type="match status" value="1"/>
</dbReference>
<proteinExistence type="predicted"/>
<dbReference type="GO" id="GO:0006351">
    <property type="term" value="P:DNA-templated transcription"/>
    <property type="evidence" value="ECO:0007669"/>
    <property type="project" value="InterPro"/>
</dbReference>
<accession>A0AAI9XKL4</accession>
<dbReference type="Pfam" id="PF13472">
    <property type="entry name" value="Lipase_GDSL_2"/>
    <property type="match status" value="1"/>
</dbReference>
<dbReference type="PANTHER" id="PTHR47424">
    <property type="entry name" value="REGULATORY PROTEIN GAL4"/>
    <property type="match status" value="1"/>
</dbReference>
<dbReference type="InterPro" id="IPR036514">
    <property type="entry name" value="SGNH_hydro_sf"/>
</dbReference>
<dbReference type="Gene3D" id="3.40.50.1110">
    <property type="entry name" value="SGNH hydrolase"/>
    <property type="match status" value="1"/>
</dbReference>
<dbReference type="GO" id="GO:0003677">
    <property type="term" value="F:DNA binding"/>
    <property type="evidence" value="ECO:0007669"/>
    <property type="project" value="InterPro"/>
</dbReference>
<protein>
    <submittedName>
        <fullName evidence="6">Fungal specific transcription factor</fullName>
    </submittedName>
</protein>
<comment type="caution">
    <text evidence="6">The sequence shown here is derived from an EMBL/GenBank/DDBJ whole genome shotgun (WGS) entry which is preliminary data.</text>
</comment>
<feature type="compositionally biased region" description="Low complexity" evidence="4">
    <location>
        <begin position="81"/>
        <end position="95"/>
    </location>
</feature>
<evidence type="ECO:0000256" key="3">
    <source>
        <dbReference type="ARBA" id="ARBA00023242"/>
    </source>
</evidence>
<evidence type="ECO:0000256" key="1">
    <source>
        <dbReference type="ARBA" id="ARBA00023015"/>
    </source>
</evidence>
<evidence type="ECO:0000313" key="6">
    <source>
        <dbReference type="EMBL" id="KAK1451420.1"/>
    </source>
</evidence>
<evidence type="ECO:0000259" key="5">
    <source>
        <dbReference type="SMART" id="SM00906"/>
    </source>
</evidence>
<feature type="region of interest" description="Disordered" evidence="4">
    <location>
        <begin position="69"/>
        <end position="104"/>
    </location>
</feature>
<dbReference type="CDD" id="cd12148">
    <property type="entry name" value="fungal_TF_MHR"/>
    <property type="match status" value="1"/>
</dbReference>
<evidence type="ECO:0000313" key="7">
    <source>
        <dbReference type="Proteomes" id="UP001239795"/>
    </source>
</evidence>
<keyword evidence="2" id="KW-0804">Transcription</keyword>
<keyword evidence="1" id="KW-0805">Transcription regulation</keyword>
<evidence type="ECO:0000256" key="2">
    <source>
        <dbReference type="ARBA" id="ARBA00023163"/>
    </source>
</evidence>
<keyword evidence="7" id="KW-1185">Reference proteome</keyword>